<proteinExistence type="predicted"/>
<gene>
    <name evidence="1" type="ORF">EVOR1521_LOCUS4227</name>
</gene>
<keyword evidence="2" id="KW-1185">Reference proteome</keyword>
<evidence type="ECO:0000313" key="2">
    <source>
        <dbReference type="Proteomes" id="UP001178507"/>
    </source>
</evidence>
<organism evidence="1 2">
    <name type="scientific">Effrenium voratum</name>
    <dbReference type="NCBI Taxonomy" id="2562239"/>
    <lineage>
        <taxon>Eukaryota</taxon>
        <taxon>Sar</taxon>
        <taxon>Alveolata</taxon>
        <taxon>Dinophyceae</taxon>
        <taxon>Suessiales</taxon>
        <taxon>Symbiodiniaceae</taxon>
        <taxon>Effrenium</taxon>
    </lineage>
</organism>
<protein>
    <submittedName>
        <fullName evidence="1">Uncharacterized protein</fullName>
    </submittedName>
</protein>
<dbReference type="EMBL" id="CAUJNA010000276">
    <property type="protein sequence ID" value="CAJ1374770.1"/>
    <property type="molecule type" value="Genomic_DNA"/>
</dbReference>
<accession>A0AA36HU28</accession>
<sequence>ERPLASLTCCTGKICKTAPKVASAGSPIEDEIEILWVAPSVIDLSTSSSPCKWSPAAQCETARRKVKIEPDLHKATLQVKVAKPRKKAVHTTSQRSTLSRQPFGLGRQLRLHGFVQARACAGKLRERIRSLFCQGWPRASEAATRESIAELLGTSGKPKANTYLAWALRRDALSRQPVAAAILSVYRYRGRRRCGCLEFVVSRTRGAGRRLLQLASRFLRALF</sequence>
<dbReference type="Proteomes" id="UP001178507">
    <property type="component" value="Unassembled WGS sequence"/>
</dbReference>
<dbReference type="AlphaFoldDB" id="A0AA36HU28"/>
<comment type="caution">
    <text evidence="1">The sequence shown here is derived from an EMBL/GenBank/DDBJ whole genome shotgun (WGS) entry which is preliminary data.</text>
</comment>
<reference evidence="1" key="1">
    <citation type="submission" date="2023-08" db="EMBL/GenBank/DDBJ databases">
        <authorList>
            <person name="Chen Y."/>
            <person name="Shah S."/>
            <person name="Dougan E. K."/>
            <person name="Thang M."/>
            <person name="Chan C."/>
        </authorList>
    </citation>
    <scope>NUCLEOTIDE SEQUENCE</scope>
</reference>
<name>A0AA36HU28_9DINO</name>
<feature type="non-terminal residue" evidence="1">
    <location>
        <position position="223"/>
    </location>
</feature>
<evidence type="ECO:0000313" key="1">
    <source>
        <dbReference type="EMBL" id="CAJ1374770.1"/>
    </source>
</evidence>